<dbReference type="InterPro" id="IPR000700">
    <property type="entry name" value="PAS-assoc_C"/>
</dbReference>
<evidence type="ECO:0000259" key="9">
    <source>
        <dbReference type="PROSITE" id="PS50109"/>
    </source>
</evidence>
<evidence type="ECO:0000256" key="3">
    <source>
        <dbReference type="ARBA" id="ARBA00022553"/>
    </source>
</evidence>
<keyword evidence="4" id="KW-0808">Transferase</keyword>
<evidence type="ECO:0000256" key="2">
    <source>
        <dbReference type="ARBA" id="ARBA00012438"/>
    </source>
</evidence>
<accession>A0A6M4ISB2</accession>
<dbReference type="InterPro" id="IPR005467">
    <property type="entry name" value="His_kinase_dom"/>
</dbReference>
<dbReference type="CDD" id="cd00130">
    <property type="entry name" value="PAS"/>
    <property type="match status" value="1"/>
</dbReference>
<dbReference type="SMART" id="SM00065">
    <property type="entry name" value="GAF"/>
    <property type="match status" value="4"/>
</dbReference>
<dbReference type="InterPro" id="IPR013656">
    <property type="entry name" value="PAS_4"/>
</dbReference>
<dbReference type="CDD" id="cd00082">
    <property type="entry name" value="HisKA"/>
    <property type="match status" value="1"/>
</dbReference>
<dbReference type="SMART" id="SM00387">
    <property type="entry name" value="HATPase_c"/>
    <property type="match status" value="1"/>
</dbReference>
<keyword evidence="6" id="KW-0418">Kinase</keyword>
<dbReference type="Pfam" id="PF02518">
    <property type="entry name" value="HATPase_c"/>
    <property type="match status" value="1"/>
</dbReference>
<dbReference type="KEGG" id="ggr:HKW67_14485"/>
<name>A0A6M4ISB2_9BACT</name>
<dbReference type="InterPro" id="IPR003594">
    <property type="entry name" value="HATPase_dom"/>
</dbReference>
<dbReference type="SUPFAM" id="SSF55874">
    <property type="entry name" value="ATPase domain of HSP90 chaperone/DNA topoisomerase II/histidine kinase"/>
    <property type="match status" value="1"/>
</dbReference>
<dbReference type="RefSeq" id="WP_171226062.1">
    <property type="nucleotide sequence ID" value="NZ_CP053085.1"/>
</dbReference>
<dbReference type="InterPro" id="IPR003018">
    <property type="entry name" value="GAF"/>
</dbReference>
<dbReference type="Pfam" id="PF00512">
    <property type="entry name" value="HisKA"/>
    <property type="match status" value="1"/>
</dbReference>
<dbReference type="InterPro" id="IPR004358">
    <property type="entry name" value="Sig_transdc_His_kin-like_C"/>
</dbReference>
<dbReference type="GO" id="GO:0005524">
    <property type="term" value="F:ATP binding"/>
    <property type="evidence" value="ECO:0007669"/>
    <property type="project" value="UniProtKB-KW"/>
</dbReference>
<evidence type="ECO:0000256" key="5">
    <source>
        <dbReference type="ARBA" id="ARBA00022741"/>
    </source>
</evidence>
<feature type="domain" description="Histidine kinase" evidence="9">
    <location>
        <begin position="813"/>
        <end position="1023"/>
    </location>
</feature>
<evidence type="ECO:0000313" key="12">
    <source>
        <dbReference type="Proteomes" id="UP000500938"/>
    </source>
</evidence>
<dbReference type="InterPro" id="IPR036890">
    <property type="entry name" value="HATPase_C_sf"/>
</dbReference>
<evidence type="ECO:0000256" key="1">
    <source>
        <dbReference type="ARBA" id="ARBA00000085"/>
    </source>
</evidence>
<gene>
    <name evidence="11" type="ORF">HKW67_14485</name>
</gene>
<dbReference type="EMBL" id="CP053085">
    <property type="protein sequence ID" value="QJR36629.1"/>
    <property type="molecule type" value="Genomic_DNA"/>
</dbReference>
<dbReference type="Pfam" id="PF01590">
    <property type="entry name" value="GAF"/>
    <property type="match status" value="1"/>
</dbReference>
<dbReference type="Gene3D" id="3.30.450.40">
    <property type="match status" value="4"/>
</dbReference>
<keyword evidence="12" id="KW-1185">Reference proteome</keyword>
<evidence type="ECO:0000256" key="6">
    <source>
        <dbReference type="ARBA" id="ARBA00022777"/>
    </source>
</evidence>
<dbReference type="AlphaFoldDB" id="A0A6M4ISB2"/>
<proteinExistence type="predicted"/>
<dbReference type="PROSITE" id="PS50113">
    <property type="entry name" value="PAC"/>
    <property type="match status" value="1"/>
</dbReference>
<protein>
    <recommendedName>
        <fullName evidence="2">histidine kinase</fullName>
        <ecNumber evidence="2">2.7.13.3</ecNumber>
    </recommendedName>
</protein>
<feature type="domain" description="PAC" evidence="10">
    <location>
        <begin position="747"/>
        <end position="800"/>
    </location>
</feature>
<evidence type="ECO:0000313" key="11">
    <source>
        <dbReference type="EMBL" id="QJR36629.1"/>
    </source>
</evidence>
<evidence type="ECO:0000259" key="10">
    <source>
        <dbReference type="PROSITE" id="PS50113"/>
    </source>
</evidence>
<sequence>MAPQRIPEQLTQLVQDLANSALSTPELYVRLAETARELVEASGACVLEIAGESFCVTAPTGATQLSNGATFPIADAPSAFRHVVDTKRPQSTSGQNSDLRVDPLSPHPLDVQQLALAPILLAGQVVGLLACINTSHGAFNDADLALLEHVAAHGAMVMRSSALVRQAEAAASDARARAEDAARAALVNAVLVKTARSLADATTPDALYRGLAEILGRELRADGFAVYAADPQLKTARFEHQWGVASFARNRIESAFWRTRLGHVVLDATPMFIEDLSAESNLDDIGQALVEAGVLSLALLPLVLEERAQGVLAIRYLGARRFDDDEREMLTNLATQVALAFRNTLQLGELERRADRFALLARAQQQLTQLTSEESLPQAIADAVHLVIPCDVIDVLSFSAEGLQRVLHMEAGRVISTDPVTLAEAQLATATAQTGIPRVASHLIAGPDVARSTMELCAAVRFGQRSAGVIRLLGARRDAFVMQDLDLLTIIARHAGTAVETARLFALQDFQRQRAEGAAELARVTLQAVSLADGATELLHVLDRFVPSIGKAIGVARARDGHIEYVATSGTLDLFKGQRPASSRGVQQAAPDGRPAELTSLRDVAPASVADSLPDEWALAVPLAARERSLGVLLVTAPRAAPLRQRDRITLERLSASLALALEALLLDEEERLAREREHLLATALTTIDHPIFILDRVGVRYANPAAAREYDWSQVELMEMQFEQLVAGQDAREGMREADGLLESGVRLSHDVHRRRDGSEFPAAVTISPLTGHDGELLGQVVSVRNVSQDRRLEEQLRHTEKMVALGELVAGVAHEINNPLTGISAFAQILLEEELREDQRESVQLIKQESDRAKTVIKDLLLFARKTERGSGPVDINEVIEQTVRLRAYPLRSAGVKVDLQLDSTAPRISGDSQKLQQVLLNVIGNAEHAMLGRDQRRLVIRTTHDVDQVTISAVDTGIGMTADVRRRIFEPFYSTKPAGVGTGLGLSVSYGIIHAHGGTIGVESEPDVGSTVTITLPAVPSERL</sequence>
<dbReference type="Pfam" id="PF08448">
    <property type="entry name" value="PAS_4"/>
    <property type="match status" value="1"/>
</dbReference>
<dbReference type="PANTHER" id="PTHR43065">
    <property type="entry name" value="SENSOR HISTIDINE KINASE"/>
    <property type="match status" value="1"/>
</dbReference>
<keyword evidence="3" id="KW-0597">Phosphoprotein</keyword>
<dbReference type="SUPFAM" id="SSF55781">
    <property type="entry name" value="GAF domain-like"/>
    <property type="match status" value="4"/>
</dbReference>
<dbReference type="InterPro" id="IPR029016">
    <property type="entry name" value="GAF-like_dom_sf"/>
</dbReference>
<reference evidence="11 12" key="1">
    <citation type="submission" date="2020-05" db="EMBL/GenBank/DDBJ databases">
        <title>Complete genome sequence of Gemmatimonas greenlandica TET16.</title>
        <authorList>
            <person name="Zeng Y."/>
        </authorList>
    </citation>
    <scope>NUCLEOTIDE SEQUENCE [LARGE SCALE GENOMIC DNA]</scope>
    <source>
        <strain evidence="11 12">TET16</strain>
    </source>
</reference>
<dbReference type="Proteomes" id="UP000500938">
    <property type="component" value="Chromosome"/>
</dbReference>
<dbReference type="PANTHER" id="PTHR43065:SF10">
    <property type="entry name" value="PEROXIDE STRESS-ACTIVATED HISTIDINE KINASE MAK3"/>
    <property type="match status" value="1"/>
</dbReference>
<dbReference type="InterPro" id="IPR036097">
    <property type="entry name" value="HisK_dim/P_sf"/>
</dbReference>
<dbReference type="Gene3D" id="3.30.565.10">
    <property type="entry name" value="Histidine kinase-like ATPase, C-terminal domain"/>
    <property type="match status" value="1"/>
</dbReference>
<dbReference type="GO" id="GO:0000155">
    <property type="term" value="F:phosphorelay sensor kinase activity"/>
    <property type="evidence" value="ECO:0007669"/>
    <property type="project" value="InterPro"/>
</dbReference>
<dbReference type="SUPFAM" id="SSF47384">
    <property type="entry name" value="Homodimeric domain of signal transducing histidine kinase"/>
    <property type="match status" value="1"/>
</dbReference>
<dbReference type="EC" id="2.7.13.3" evidence="2"/>
<evidence type="ECO:0000256" key="8">
    <source>
        <dbReference type="ARBA" id="ARBA00023012"/>
    </source>
</evidence>
<dbReference type="InterPro" id="IPR003661">
    <property type="entry name" value="HisK_dim/P_dom"/>
</dbReference>
<evidence type="ECO:0000256" key="4">
    <source>
        <dbReference type="ARBA" id="ARBA00022679"/>
    </source>
</evidence>
<keyword evidence="8" id="KW-0902">Two-component regulatory system</keyword>
<dbReference type="SMART" id="SM00388">
    <property type="entry name" value="HisKA"/>
    <property type="match status" value="1"/>
</dbReference>
<organism evidence="11 12">
    <name type="scientific">Gemmatimonas groenlandica</name>
    <dbReference type="NCBI Taxonomy" id="2732249"/>
    <lineage>
        <taxon>Bacteria</taxon>
        <taxon>Pseudomonadati</taxon>
        <taxon>Gemmatimonadota</taxon>
        <taxon>Gemmatimonadia</taxon>
        <taxon>Gemmatimonadales</taxon>
        <taxon>Gemmatimonadaceae</taxon>
        <taxon>Gemmatimonas</taxon>
    </lineage>
</organism>
<dbReference type="SUPFAM" id="SSF55785">
    <property type="entry name" value="PYP-like sensor domain (PAS domain)"/>
    <property type="match status" value="1"/>
</dbReference>
<keyword evidence="7" id="KW-0067">ATP-binding</keyword>
<dbReference type="Gene3D" id="3.30.450.20">
    <property type="entry name" value="PAS domain"/>
    <property type="match status" value="1"/>
</dbReference>
<dbReference type="PRINTS" id="PR00344">
    <property type="entry name" value="BCTRLSENSOR"/>
</dbReference>
<dbReference type="InterPro" id="IPR000014">
    <property type="entry name" value="PAS"/>
</dbReference>
<dbReference type="Gene3D" id="1.10.287.130">
    <property type="match status" value="1"/>
</dbReference>
<evidence type="ECO:0000256" key="7">
    <source>
        <dbReference type="ARBA" id="ARBA00022840"/>
    </source>
</evidence>
<comment type="catalytic activity">
    <reaction evidence="1">
        <text>ATP + protein L-histidine = ADP + protein N-phospho-L-histidine.</text>
        <dbReference type="EC" id="2.7.13.3"/>
    </reaction>
</comment>
<keyword evidence="5" id="KW-0547">Nucleotide-binding</keyword>
<dbReference type="PROSITE" id="PS50109">
    <property type="entry name" value="HIS_KIN"/>
    <property type="match status" value="1"/>
</dbReference>
<dbReference type="Pfam" id="PF13185">
    <property type="entry name" value="GAF_2"/>
    <property type="match status" value="1"/>
</dbReference>
<dbReference type="InterPro" id="IPR035965">
    <property type="entry name" value="PAS-like_dom_sf"/>
</dbReference>
<dbReference type="NCBIfam" id="TIGR00229">
    <property type="entry name" value="sensory_box"/>
    <property type="match status" value="1"/>
</dbReference>